<keyword evidence="2" id="KW-0813">Transport</keyword>
<evidence type="ECO:0000256" key="4">
    <source>
        <dbReference type="SAM" id="MobiDB-lite"/>
    </source>
</evidence>
<dbReference type="AlphaFoldDB" id="A0A3M8DHR3"/>
<reference evidence="7 8" key="1">
    <citation type="submission" date="2018-10" db="EMBL/GenBank/DDBJ databases">
        <title>Phylogenomics of Brevibacillus.</title>
        <authorList>
            <person name="Dunlap C."/>
        </authorList>
    </citation>
    <scope>NUCLEOTIDE SEQUENCE [LARGE SCALE GENOMIC DNA]</scope>
    <source>
        <strain evidence="7 8">JCM 15716</strain>
    </source>
</reference>
<dbReference type="OrthoDB" id="9796817at2"/>
<feature type="signal peptide" evidence="5">
    <location>
        <begin position="1"/>
        <end position="25"/>
    </location>
</feature>
<dbReference type="GO" id="GO:1904680">
    <property type="term" value="F:peptide transmembrane transporter activity"/>
    <property type="evidence" value="ECO:0007669"/>
    <property type="project" value="TreeGrafter"/>
</dbReference>
<dbReference type="PANTHER" id="PTHR30290">
    <property type="entry name" value="PERIPLASMIC BINDING COMPONENT OF ABC TRANSPORTER"/>
    <property type="match status" value="1"/>
</dbReference>
<keyword evidence="3 5" id="KW-0732">Signal</keyword>
<evidence type="ECO:0000256" key="5">
    <source>
        <dbReference type="SAM" id="SignalP"/>
    </source>
</evidence>
<dbReference type="RefSeq" id="WP_122918838.1">
    <property type="nucleotide sequence ID" value="NZ_RHHQ01000012.1"/>
</dbReference>
<dbReference type="CDD" id="cd08492">
    <property type="entry name" value="PBP2_NikA_DppA_OppA_like_15"/>
    <property type="match status" value="1"/>
</dbReference>
<evidence type="ECO:0000313" key="7">
    <source>
        <dbReference type="EMBL" id="RNB87139.1"/>
    </source>
</evidence>
<organism evidence="7 8">
    <name type="scientific">Brevibacillus fluminis</name>
    <dbReference type="NCBI Taxonomy" id="511487"/>
    <lineage>
        <taxon>Bacteria</taxon>
        <taxon>Bacillati</taxon>
        <taxon>Bacillota</taxon>
        <taxon>Bacilli</taxon>
        <taxon>Bacillales</taxon>
        <taxon>Paenibacillaceae</taxon>
        <taxon>Brevibacillus</taxon>
    </lineage>
</organism>
<comment type="similarity">
    <text evidence="1">Belongs to the bacterial solute-binding protein 5 family.</text>
</comment>
<dbReference type="InterPro" id="IPR030678">
    <property type="entry name" value="Peptide/Ni-bd"/>
</dbReference>
<evidence type="ECO:0000259" key="6">
    <source>
        <dbReference type="Pfam" id="PF00496"/>
    </source>
</evidence>
<dbReference type="GO" id="GO:0043190">
    <property type="term" value="C:ATP-binding cassette (ABC) transporter complex"/>
    <property type="evidence" value="ECO:0007669"/>
    <property type="project" value="InterPro"/>
</dbReference>
<dbReference type="Gene3D" id="3.10.105.10">
    <property type="entry name" value="Dipeptide-binding Protein, Domain 3"/>
    <property type="match status" value="1"/>
</dbReference>
<protein>
    <submittedName>
        <fullName evidence="7">ABC transporter substrate-binding protein</fullName>
    </submittedName>
</protein>
<name>A0A3M8DHR3_9BACL</name>
<dbReference type="SUPFAM" id="SSF53850">
    <property type="entry name" value="Periplasmic binding protein-like II"/>
    <property type="match status" value="1"/>
</dbReference>
<evidence type="ECO:0000313" key="8">
    <source>
        <dbReference type="Proteomes" id="UP000271031"/>
    </source>
</evidence>
<comment type="caution">
    <text evidence="7">The sequence shown here is derived from an EMBL/GenBank/DDBJ whole genome shotgun (WGS) entry which is preliminary data.</text>
</comment>
<gene>
    <name evidence="7" type="ORF">EDM56_15740</name>
</gene>
<feature type="region of interest" description="Disordered" evidence="4">
    <location>
        <begin position="27"/>
        <end position="51"/>
    </location>
</feature>
<accession>A0A3M8DHR3</accession>
<dbReference type="GO" id="GO:0015833">
    <property type="term" value="P:peptide transport"/>
    <property type="evidence" value="ECO:0007669"/>
    <property type="project" value="TreeGrafter"/>
</dbReference>
<dbReference type="Gene3D" id="3.40.190.10">
    <property type="entry name" value="Periplasmic binding protein-like II"/>
    <property type="match status" value="1"/>
</dbReference>
<dbReference type="InterPro" id="IPR000914">
    <property type="entry name" value="SBP_5_dom"/>
</dbReference>
<feature type="domain" description="Solute-binding protein family 5" evidence="6">
    <location>
        <begin position="93"/>
        <end position="458"/>
    </location>
</feature>
<dbReference type="GO" id="GO:0042597">
    <property type="term" value="C:periplasmic space"/>
    <property type="evidence" value="ECO:0007669"/>
    <property type="project" value="UniProtKB-ARBA"/>
</dbReference>
<keyword evidence="8" id="KW-1185">Reference proteome</keyword>
<dbReference type="PIRSF" id="PIRSF002741">
    <property type="entry name" value="MppA"/>
    <property type="match status" value="1"/>
</dbReference>
<evidence type="ECO:0000256" key="1">
    <source>
        <dbReference type="ARBA" id="ARBA00005695"/>
    </source>
</evidence>
<dbReference type="PANTHER" id="PTHR30290:SF9">
    <property type="entry name" value="OLIGOPEPTIDE-BINDING PROTEIN APPA"/>
    <property type="match status" value="1"/>
</dbReference>
<proteinExistence type="inferred from homology"/>
<dbReference type="Proteomes" id="UP000271031">
    <property type="component" value="Unassembled WGS sequence"/>
</dbReference>
<dbReference type="EMBL" id="RHHQ01000012">
    <property type="protein sequence ID" value="RNB87139.1"/>
    <property type="molecule type" value="Genomic_DNA"/>
</dbReference>
<dbReference type="Gene3D" id="3.90.76.10">
    <property type="entry name" value="Dipeptide-binding Protein, Domain 1"/>
    <property type="match status" value="1"/>
</dbReference>
<dbReference type="PROSITE" id="PS51257">
    <property type="entry name" value="PROKAR_LIPOPROTEIN"/>
    <property type="match status" value="1"/>
</dbReference>
<dbReference type="InterPro" id="IPR039424">
    <property type="entry name" value="SBP_5"/>
</dbReference>
<evidence type="ECO:0000256" key="3">
    <source>
        <dbReference type="ARBA" id="ARBA00022729"/>
    </source>
</evidence>
<sequence length="546" mass="59881">MTNRFFKRKYLLLIACLLMMATGCSQTPSPSKETGESGKAATATEPKKGGTITIGYPAEPDSLDVHKSAMVASSFITSLIGGALVYYDPKTQEIKPNLAESYTVSKDGKTLTFTLRAGVRFHDGTPLTAKAYKQTLERALAPETASPLGGYMFGSIQSVSAPDDKTLILQLKEPSAQLVSNLWDPSIGQPLSMSAVDKLGTDYGRNPVGVGPWKFESWKTGDSVTLVRNEAYQWGNPSDANQGPPRADKLVIKFIKENQTMMAALESGAIDIAAYVPAKEITKYKDSDQVSVLENQKWGLSFLEMNTTREILQDQAVRQAVNKALNKEAIVKAVLHGEGVVANTPLPPSLFGYDPASEQYGYRYDAAEAQKLLENAGWIVNSQGIREKNGKSLTLTLSLSESDSRIGELIQIMLKNIGVGVTIQKMDQAALIESAGTGQFDMAIVSYVDNDPNAMSLFFDSSQIGSTNHSRVNNEQLDSLLKKGRTTLDKEERSKIYADIQKLLVEQAYWAPLYSEKEFYLVSKRVQGVKLQPMYGLSFQDSWVNK</sequence>
<feature type="chain" id="PRO_5039246588" evidence="5">
    <location>
        <begin position="26"/>
        <end position="546"/>
    </location>
</feature>
<evidence type="ECO:0000256" key="2">
    <source>
        <dbReference type="ARBA" id="ARBA00022448"/>
    </source>
</evidence>
<dbReference type="Pfam" id="PF00496">
    <property type="entry name" value="SBP_bac_5"/>
    <property type="match status" value="1"/>
</dbReference>